<dbReference type="SUPFAM" id="SSF47781">
    <property type="entry name" value="RuvA domain 2-like"/>
    <property type="match status" value="1"/>
</dbReference>
<keyword evidence="3" id="KW-0238">DNA-binding</keyword>
<comment type="catalytic activity">
    <reaction evidence="3">
        <text>ATP + H2O = ADP + phosphate + H(+)</text>
        <dbReference type="Rhea" id="RHEA:13065"/>
        <dbReference type="ChEBI" id="CHEBI:15377"/>
        <dbReference type="ChEBI" id="CHEBI:15378"/>
        <dbReference type="ChEBI" id="CHEBI:30616"/>
        <dbReference type="ChEBI" id="CHEBI:43474"/>
        <dbReference type="ChEBI" id="CHEBI:456216"/>
        <dbReference type="EC" id="5.6.2.3"/>
    </reaction>
</comment>
<dbReference type="GO" id="GO:0043139">
    <property type="term" value="F:5'-3' DNA helicase activity"/>
    <property type="evidence" value="ECO:0007669"/>
    <property type="project" value="UniProtKB-UniRule"/>
</dbReference>
<feature type="binding site" evidence="3">
    <location>
        <begin position="344"/>
        <end position="348"/>
    </location>
    <ligand>
        <name>ATP</name>
        <dbReference type="ChEBI" id="CHEBI:30616"/>
    </ligand>
</feature>
<dbReference type="SMART" id="SM00382">
    <property type="entry name" value="AAA"/>
    <property type="match status" value="1"/>
</dbReference>
<evidence type="ECO:0000256" key="4">
    <source>
        <dbReference type="SAM" id="Coils"/>
    </source>
</evidence>
<dbReference type="EMBL" id="LOEE01000028">
    <property type="protein sequence ID" value="KXG76328.1"/>
    <property type="molecule type" value="Genomic_DNA"/>
</dbReference>
<dbReference type="InterPro" id="IPR010994">
    <property type="entry name" value="RuvA_2-like"/>
</dbReference>
<reference evidence="7 8" key="1">
    <citation type="submission" date="2015-12" db="EMBL/GenBank/DDBJ databases">
        <title>Draft genome sequence of the thermoanaerobe Thermotalea metallivorans, an isolate from the runoff channel of the Great Artesian Basin, Australia.</title>
        <authorList>
            <person name="Patel B.K."/>
        </authorList>
    </citation>
    <scope>NUCLEOTIDE SEQUENCE [LARGE SCALE GENOMIC DNA]</scope>
    <source>
        <strain evidence="7 8">B2-1</strain>
    </source>
</reference>
<keyword evidence="8" id="KW-1185">Reference proteome</keyword>
<dbReference type="Gene3D" id="1.10.10.2220">
    <property type="match status" value="1"/>
</dbReference>
<keyword evidence="3" id="KW-0413">Isomerase</keyword>
<feature type="domain" description="Helix-hairpin-helix DNA-binding motif class 1" evidence="5">
    <location>
        <begin position="181"/>
        <end position="200"/>
    </location>
</feature>
<feature type="domain" description="AAA+ ATPase" evidence="6">
    <location>
        <begin position="333"/>
        <end position="478"/>
    </location>
</feature>
<dbReference type="Gene3D" id="1.10.150.20">
    <property type="entry name" value="5' to 3' exonuclease, C-terminal subdomain"/>
    <property type="match status" value="1"/>
</dbReference>
<feature type="domain" description="Helix-hairpin-helix DNA-binding motif class 1" evidence="5">
    <location>
        <begin position="117"/>
        <end position="136"/>
    </location>
</feature>
<dbReference type="InterPro" id="IPR003593">
    <property type="entry name" value="AAA+_ATPase"/>
</dbReference>
<dbReference type="STRING" id="520762.AN619_12860"/>
<dbReference type="InterPro" id="IPR003583">
    <property type="entry name" value="Hlx-hairpin-Hlx_DNA-bd_motif"/>
</dbReference>
<dbReference type="GO" id="GO:0003677">
    <property type="term" value="F:DNA binding"/>
    <property type="evidence" value="ECO:0007669"/>
    <property type="project" value="UniProtKB-UniRule"/>
</dbReference>
<dbReference type="InterPro" id="IPR027785">
    <property type="entry name" value="UvrD-like_helicase_C"/>
</dbReference>
<keyword evidence="3 7" id="KW-0347">Helicase</keyword>
<dbReference type="AlphaFoldDB" id="A0A140L703"/>
<evidence type="ECO:0000256" key="1">
    <source>
        <dbReference type="ARBA" id="ARBA00022741"/>
    </source>
</evidence>
<dbReference type="Pfam" id="PF18335">
    <property type="entry name" value="SH3_13"/>
    <property type="match status" value="1"/>
</dbReference>
<comment type="caution">
    <text evidence="7">The sequence shown here is derived from an EMBL/GenBank/DDBJ whole genome shotgun (WGS) entry which is preliminary data.</text>
</comment>
<dbReference type="InterPro" id="IPR027417">
    <property type="entry name" value="P-loop_NTPase"/>
</dbReference>
<dbReference type="Gene3D" id="3.40.50.300">
    <property type="entry name" value="P-loop containing nucleotide triphosphate hydrolases"/>
    <property type="match status" value="2"/>
</dbReference>
<dbReference type="PANTHER" id="PTHR43788:SF6">
    <property type="entry name" value="DNA HELICASE B"/>
    <property type="match status" value="1"/>
</dbReference>
<dbReference type="InterPro" id="IPR006345">
    <property type="entry name" value="RecD2"/>
</dbReference>
<dbReference type="GO" id="GO:0017116">
    <property type="term" value="F:single-stranded DNA helicase activity"/>
    <property type="evidence" value="ECO:0007669"/>
    <property type="project" value="TreeGrafter"/>
</dbReference>
<dbReference type="RefSeq" id="WP_068555878.1">
    <property type="nucleotide sequence ID" value="NZ_LOEE01000028.1"/>
</dbReference>
<dbReference type="InterPro" id="IPR041451">
    <property type="entry name" value="RecD2_SH13"/>
</dbReference>
<name>A0A140L703_9FIRM</name>
<dbReference type="CDD" id="cd17933">
    <property type="entry name" value="DEXSc_RecD-like"/>
    <property type="match status" value="1"/>
</dbReference>
<dbReference type="Gene3D" id="2.30.30.940">
    <property type="match status" value="1"/>
</dbReference>
<keyword evidence="3 7" id="KW-0378">Hydrolase</keyword>
<protein>
    <recommendedName>
        <fullName evidence="3">ATP-dependent RecD2 DNA helicase</fullName>
        <ecNumber evidence="3">5.6.2.3</ecNumber>
    </recommendedName>
    <alternativeName>
        <fullName evidence="3">DNA 5'-3' helicase subunit RecD2</fullName>
    </alternativeName>
</protein>
<dbReference type="Pfam" id="PF14490">
    <property type="entry name" value="HHH_RecD2"/>
    <property type="match status" value="1"/>
</dbReference>
<evidence type="ECO:0000313" key="8">
    <source>
        <dbReference type="Proteomes" id="UP000070456"/>
    </source>
</evidence>
<dbReference type="GO" id="GO:0006281">
    <property type="term" value="P:DNA repair"/>
    <property type="evidence" value="ECO:0007669"/>
    <property type="project" value="InterPro"/>
</dbReference>
<sequence>MAVEVQGILSEIIFRNEANGYIVAILETEQEPVTIVGYMPVVNQGESLSVTGKWTRHPIYGEQLEILSYRQVTPNTPEGIESYLASGVIKGIGPKTAKKIVDTFGGDALDIIQYRPHLLMEVEGIGQAKAQMIAEAFQEQRQLREVMLFLQQFGVTPNYAVKIYKKYGDQAVELIRENPYRLADDILGIGFKMADTIAKRMGMNPQSPYRIMCGIKYMLGQYHLEGHTYTPREELIEATAKMLEVKRELVEEGVMNLALNYEIQLENLEGEIVVFGMPFFYAELYVCKKLVELAKEPMKLLSEDLEGEIEELEKNEGIQLAENQKQAIRAANENGVFVITGGPGTGKTTTINSIIKLFEKHNLTIALAAPTGRAAKRMSEATGREAKTIHRLLEYSFGEEETAMGFGKDEEEPLAVDAVIIDEMSMVDILLMKALLKAIIPGTRVVLVGDVDQLPSVGPGNVLKDIIDSQIIPVVKLEEIFRQARESMIIVNAHRINKGQYPYINRKEKDFYFISQKTQEQIGETIQSLCKERLPNYNNFDPIKDIQVLTPMKKGHVGAYQLNNVLQAILNPPDKSKEEKAMKEKVFRVGDKVMQIRNNYNLKWKKVGEAEEGEGIFNGDFGYIQQIDHEEREMLVLFDDEKLVKYDFSQLDELELAYCITIHKSQGSEFPVVVMPVCWGPPMLLTRNLLYTAVTRAKELVVLVGMENSLKEMVDNHRILRRNSGLGIRLRKFLTENLIEF</sequence>
<dbReference type="PATRIC" id="fig|520762.4.peg.1432"/>
<dbReference type="InterPro" id="IPR050534">
    <property type="entry name" value="Coronavir_polyprotein_1ab"/>
</dbReference>
<proteinExistence type="inferred from homology"/>
<dbReference type="EC" id="5.6.2.3" evidence="3"/>
<evidence type="ECO:0000313" key="7">
    <source>
        <dbReference type="EMBL" id="KXG76328.1"/>
    </source>
</evidence>
<dbReference type="OrthoDB" id="9803432at2"/>
<dbReference type="Pfam" id="PF23139">
    <property type="entry name" value="OB_YrrC"/>
    <property type="match status" value="1"/>
</dbReference>
<dbReference type="Pfam" id="PF13245">
    <property type="entry name" value="AAA_19"/>
    <property type="match status" value="1"/>
</dbReference>
<comment type="similarity">
    <text evidence="3">Belongs to the RecD family. RecD2 subfamily.</text>
</comment>
<accession>A0A140L703</accession>
<gene>
    <name evidence="7" type="primary">recD2_1</name>
    <name evidence="3" type="synonym">recD2</name>
    <name evidence="7" type="ORF">AN619_12860</name>
</gene>
<dbReference type="PANTHER" id="PTHR43788">
    <property type="entry name" value="DNA2/NAM7 HELICASE FAMILY MEMBER"/>
    <property type="match status" value="1"/>
</dbReference>
<dbReference type="GO" id="GO:0006310">
    <property type="term" value="P:DNA recombination"/>
    <property type="evidence" value="ECO:0007669"/>
    <property type="project" value="InterPro"/>
</dbReference>
<dbReference type="Proteomes" id="UP000070456">
    <property type="component" value="Unassembled WGS sequence"/>
</dbReference>
<dbReference type="CDD" id="cd18809">
    <property type="entry name" value="SF1_C_RecD"/>
    <property type="match status" value="1"/>
</dbReference>
<keyword evidence="2 3" id="KW-0067">ATP-binding</keyword>
<dbReference type="GO" id="GO:0005524">
    <property type="term" value="F:ATP binding"/>
    <property type="evidence" value="ECO:0007669"/>
    <property type="project" value="UniProtKB-UniRule"/>
</dbReference>
<dbReference type="NCBIfam" id="TIGR01448">
    <property type="entry name" value="recD_rel"/>
    <property type="match status" value="1"/>
</dbReference>
<dbReference type="Pfam" id="PF13538">
    <property type="entry name" value="UvrD_C_2"/>
    <property type="match status" value="1"/>
</dbReference>
<feature type="coiled-coil region" evidence="4">
    <location>
        <begin position="295"/>
        <end position="322"/>
    </location>
</feature>
<dbReference type="GO" id="GO:0009338">
    <property type="term" value="C:exodeoxyribonuclease V complex"/>
    <property type="evidence" value="ECO:0007669"/>
    <property type="project" value="TreeGrafter"/>
</dbReference>
<dbReference type="SUPFAM" id="SSF52540">
    <property type="entry name" value="P-loop containing nucleoside triphosphate hydrolases"/>
    <property type="match status" value="1"/>
</dbReference>
<dbReference type="SMART" id="SM00278">
    <property type="entry name" value="HhH1"/>
    <property type="match status" value="3"/>
</dbReference>
<organism evidence="7 8">
    <name type="scientific">Thermotalea metallivorans</name>
    <dbReference type="NCBI Taxonomy" id="520762"/>
    <lineage>
        <taxon>Bacteria</taxon>
        <taxon>Bacillati</taxon>
        <taxon>Bacillota</taxon>
        <taxon>Clostridia</taxon>
        <taxon>Peptostreptococcales</taxon>
        <taxon>Thermotaleaceae</taxon>
        <taxon>Thermotalea</taxon>
    </lineage>
</organism>
<evidence type="ECO:0000259" key="5">
    <source>
        <dbReference type="SMART" id="SM00278"/>
    </source>
</evidence>
<dbReference type="InterPro" id="IPR029493">
    <property type="entry name" value="RecD2-like_HHH"/>
</dbReference>
<comment type="function">
    <text evidence="3">DNA-dependent ATPase and ATP-dependent 5'-3' DNA helicase. Has no activity on blunt DNA or DNA with 3'-overhangs, requires at least 10 bases of 5'-ssDNA for helicase activity.</text>
</comment>
<dbReference type="GO" id="GO:0016887">
    <property type="term" value="F:ATP hydrolysis activity"/>
    <property type="evidence" value="ECO:0007669"/>
    <property type="project" value="RHEA"/>
</dbReference>
<keyword evidence="1 3" id="KW-0547">Nucleotide-binding</keyword>
<keyword evidence="4" id="KW-0175">Coiled coil</keyword>
<evidence type="ECO:0000256" key="3">
    <source>
        <dbReference type="HAMAP-Rule" id="MF_01488"/>
    </source>
</evidence>
<dbReference type="InterPro" id="IPR055446">
    <property type="entry name" value="RecD2_N_OB"/>
</dbReference>
<dbReference type="HAMAP" id="MF_01488">
    <property type="entry name" value="RecD2"/>
    <property type="match status" value="1"/>
</dbReference>
<evidence type="ECO:0000259" key="6">
    <source>
        <dbReference type="SMART" id="SM00382"/>
    </source>
</evidence>
<evidence type="ECO:0000256" key="2">
    <source>
        <dbReference type="ARBA" id="ARBA00022840"/>
    </source>
</evidence>
<feature type="domain" description="Helix-hairpin-helix DNA-binding motif class 1" evidence="5">
    <location>
        <begin position="82"/>
        <end position="103"/>
    </location>
</feature>